<feature type="compositionally biased region" description="Basic and acidic residues" evidence="3">
    <location>
        <begin position="104"/>
        <end position="123"/>
    </location>
</feature>
<keyword evidence="6" id="KW-1185">Reference proteome</keyword>
<evidence type="ECO:0000313" key="6">
    <source>
        <dbReference type="Proteomes" id="UP000054047"/>
    </source>
</evidence>
<name>A0A0C2FS51_9BILA</name>
<feature type="non-terminal residue" evidence="5">
    <location>
        <position position="1"/>
    </location>
</feature>
<evidence type="ECO:0000259" key="4">
    <source>
        <dbReference type="PROSITE" id="PS51939"/>
    </source>
</evidence>
<dbReference type="Proteomes" id="UP000054047">
    <property type="component" value="Unassembled WGS sequence"/>
</dbReference>
<organism evidence="5 6">
    <name type="scientific">Ancylostoma duodenale</name>
    <dbReference type="NCBI Taxonomy" id="51022"/>
    <lineage>
        <taxon>Eukaryota</taxon>
        <taxon>Metazoa</taxon>
        <taxon>Ecdysozoa</taxon>
        <taxon>Nematoda</taxon>
        <taxon>Chromadorea</taxon>
        <taxon>Rhabditida</taxon>
        <taxon>Rhabditina</taxon>
        <taxon>Rhabditomorpha</taxon>
        <taxon>Strongyloidea</taxon>
        <taxon>Ancylostomatidae</taxon>
        <taxon>Ancylostomatinae</taxon>
        <taxon>Ancylostoma</taxon>
    </lineage>
</organism>
<feature type="compositionally biased region" description="Gly residues" evidence="3">
    <location>
        <begin position="70"/>
        <end position="79"/>
    </location>
</feature>
<dbReference type="AlphaFoldDB" id="A0A0C2FS51"/>
<accession>A0A0C2FS51</accession>
<evidence type="ECO:0000256" key="3">
    <source>
        <dbReference type="SAM" id="MobiDB-lite"/>
    </source>
</evidence>
<gene>
    <name evidence="5" type="ORF">ANCDUO_20441</name>
</gene>
<dbReference type="PROSITE" id="PS51939">
    <property type="entry name" value="XRRM"/>
    <property type="match status" value="1"/>
</dbReference>
<feature type="domain" description="XRRM" evidence="4">
    <location>
        <begin position="1"/>
        <end position="77"/>
    </location>
</feature>
<reference evidence="5 6" key="1">
    <citation type="submission" date="2013-12" db="EMBL/GenBank/DDBJ databases">
        <title>Draft genome of the parsitic nematode Ancylostoma duodenale.</title>
        <authorList>
            <person name="Mitreva M."/>
        </authorList>
    </citation>
    <scope>NUCLEOTIDE SEQUENCE [LARGE SCALE GENOMIC DNA]</scope>
    <source>
        <strain evidence="5 6">Zhejiang</strain>
    </source>
</reference>
<dbReference type="GO" id="GO:1990904">
    <property type="term" value="C:ribonucleoprotein complex"/>
    <property type="evidence" value="ECO:0007669"/>
    <property type="project" value="UniProtKB-UniRule"/>
</dbReference>
<dbReference type="Gene3D" id="3.30.70.330">
    <property type="match status" value="1"/>
</dbReference>
<dbReference type="Pfam" id="PF08777">
    <property type="entry name" value="RRM_3"/>
    <property type="match status" value="1"/>
</dbReference>
<dbReference type="InterPro" id="IPR014886">
    <property type="entry name" value="La_xRRM"/>
</dbReference>
<feature type="region of interest" description="Disordered" evidence="3">
    <location>
        <begin position="54"/>
        <end position="123"/>
    </location>
</feature>
<evidence type="ECO:0000256" key="1">
    <source>
        <dbReference type="ARBA" id="ARBA00022884"/>
    </source>
</evidence>
<proteinExistence type="predicted"/>
<dbReference type="InterPro" id="IPR012677">
    <property type="entry name" value="Nucleotide-bd_a/b_plait_sf"/>
</dbReference>
<dbReference type="OrthoDB" id="439993at2759"/>
<evidence type="ECO:0000313" key="5">
    <source>
        <dbReference type="EMBL" id="KIH49484.1"/>
    </source>
</evidence>
<dbReference type="GO" id="GO:0003723">
    <property type="term" value="F:RNA binding"/>
    <property type="evidence" value="ECO:0007669"/>
    <property type="project" value="UniProtKB-KW"/>
</dbReference>
<protein>
    <recommendedName>
        <fullName evidence="4">XRRM domain-containing protein</fullName>
    </recommendedName>
</protein>
<dbReference type="EMBL" id="KN753276">
    <property type="protein sequence ID" value="KIH49484.1"/>
    <property type="molecule type" value="Genomic_DNA"/>
</dbReference>
<keyword evidence="1 2" id="KW-0694">RNA-binding</keyword>
<evidence type="ECO:0000256" key="2">
    <source>
        <dbReference type="PROSITE-ProRule" id="PRU01288"/>
    </source>
</evidence>
<sequence length="123" mass="13271">FSGEENGAQEAWNKAVAAGTEGKVVFQEKELTGKVLEGEDEEKYWNAFNASKQSKFDRHNARRGGRGGRGRGGYYGGNRGQKRPAEGDNAPKGKKIVFEDDDGKAEAKPVAEAKAEEAKPAEA</sequence>
<feature type="compositionally biased region" description="Basic residues" evidence="3">
    <location>
        <begin position="60"/>
        <end position="69"/>
    </location>
</feature>